<feature type="non-terminal residue" evidence="1">
    <location>
        <position position="1"/>
    </location>
</feature>
<gene>
    <name evidence="1" type="ORF">RPERSI_LOCUS34183</name>
</gene>
<accession>A0ACA9ST19</accession>
<evidence type="ECO:0000313" key="1">
    <source>
        <dbReference type="EMBL" id="CAG8846521.1"/>
    </source>
</evidence>
<evidence type="ECO:0000313" key="2">
    <source>
        <dbReference type="Proteomes" id="UP000789920"/>
    </source>
</evidence>
<protein>
    <submittedName>
        <fullName evidence="1">24653_t:CDS:1</fullName>
    </submittedName>
</protein>
<proteinExistence type="predicted"/>
<comment type="caution">
    <text evidence="1">The sequence shown here is derived from an EMBL/GenBank/DDBJ whole genome shotgun (WGS) entry which is preliminary data.</text>
</comment>
<dbReference type="Proteomes" id="UP000789920">
    <property type="component" value="Unassembled WGS sequence"/>
</dbReference>
<organism evidence="1 2">
    <name type="scientific">Racocetra persica</name>
    <dbReference type="NCBI Taxonomy" id="160502"/>
    <lineage>
        <taxon>Eukaryota</taxon>
        <taxon>Fungi</taxon>
        <taxon>Fungi incertae sedis</taxon>
        <taxon>Mucoromycota</taxon>
        <taxon>Glomeromycotina</taxon>
        <taxon>Glomeromycetes</taxon>
        <taxon>Diversisporales</taxon>
        <taxon>Gigasporaceae</taxon>
        <taxon>Racocetra</taxon>
    </lineage>
</organism>
<name>A0ACA9ST19_9GLOM</name>
<keyword evidence="2" id="KW-1185">Reference proteome</keyword>
<reference evidence="1" key="1">
    <citation type="submission" date="2021-06" db="EMBL/GenBank/DDBJ databases">
        <authorList>
            <person name="Kallberg Y."/>
            <person name="Tangrot J."/>
            <person name="Rosling A."/>
        </authorList>
    </citation>
    <scope>NUCLEOTIDE SEQUENCE</scope>
    <source>
        <strain evidence="1">MA461A</strain>
    </source>
</reference>
<dbReference type="EMBL" id="CAJVQC010151672">
    <property type="protein sequence ID" value="CAG8846521.1"/>
    <property type="molecule type" value="Genomic_DNA"/>
</dbReference>
<sequence length="49" mass="6015">RNEKLEVVLENIWKERNVSKSVQNLKQQSSYPFEIPKLEYPKKPYFPEY</sequence>